<evidence type="ECO:0000313" key="3">
    <source>
        <dbReference type="Proteomes" id="UP000182882"/>
    </source>
</evidence>
<dbReference type="GO" id="GO:0003700">
    <property type="term" value="F:DNA-binding transcription factor activity"/>
    <property type="evidence" value="ECO:0007669"/>
    <property type="project" value="InterPro"/>
</dbReference>
<dbReference type="PROSITE" id="PS50931">
    <property type="entry name" value="HTH_LYSR"/>
    <property type="match status" value="1"/>
</dbReference>
<dbReference type="Gene3D" id="1.10.10.10">
    <property type="entry name" value="Winged helix-like DNA-binding domain superfamily/Winged helix DNA-binding domain"/>
    <property type="match status" value="1"/>
</dbReference>
<gene>
    <name evidence="2" type="ORF">SAMN05216406_1553</name>
</gene>
<name>A0A1H2HLJ7_9PROT</name>
<accession>A0A1H2HLJ7</accession>
<proteinExistence type="predicted"/>
<dbReference type="InterPro" id="IPR036388">
    <property type="entry name" value="WH-like_DNA-bd_sf"/>
</dbReference>
<reference evidence="3" key="1">
    <citation type="submission" date="2016-10" db="EMBL/GenBank/DDBJ databases">
        <authorList>
            <person name="Varghese N."/>
            <person name="Submissions S."/>
        </authorList>
    </citation>
    <scope>NUCLEOTIDE SEQUENCE [LARGE SCALE GENOMIC DNA]</scope>
    <source>
        <strain evidence="3">Nm10</strain>
    </source>
</reference>
<dbReference type="Pfam" id="PF00126">
    <property type="entry name" value="HTH_1"/>
    <property type="match status" value="1"/>
</dbReference>
<organism evidence="2 3">
    <name type="scientific">Nitrosomonas ureae</name>
    <dbReference type="NCBI Taxonomy" id="44577"/>
    <lineage>
        <taxon>Bacteria</taxon>
        <taxon>Pseudomonadati</taxon>
        <taxon>Pseudomonadota</taxon>
        <taxon>Betaproteobacteria</taxon>
        <taxon>Nitrosomonadales</taxon>
        <taxon>Nitrosomonadaceae</taxon>
        <taxon>Nitrosomonas</taxon>
    </lineage>
</organism>
<dbReference type="Proteomes" id="UP000182882">
    <property type="component" value="Unassembled WGS sequence"/>
</dbReference>
<sequence>MQDLNLFVIFARVVETGSFAEAARRMNISRSAVSKRSQTLRKI</sequence>
<dbReference type="InterPro" id="IPR036390">
    <property type="entry name" value="WH_DNA-bd_sf"/>
</dbReference>
<dbReference type="AlphaFoldDB" id="A0A1H2HLJ7"/>
<keyword evidence="3" id="KW-1185">Reference proteome</keyword>
<dbReference type="EMBL" id="FNLN01000055">
    <property type="protein sequence ID" value="SDU32705.1"/>
    <property type="molecule type" value="Genomic_DNA"/>
</dbReference>
<feature type="domain" description="HTH lysR-type" evidence="1">
    <location>
        <begin position="1"/>
        <end position="43"/>
    </location>
</feature>
<evidence type="ECO:0000313" key="2">
    <source>
        <dbReference type="EMBL" id="SDU32705.1"/>
    </source>
</evidence>
<dbReference type="InterPro" id="IPR000847">
    <property type="entry name" value="LysR_HTH_N"/>
</dbReference>
<dbReference type="SUPFAM" id="SSF46785">
    <property type="entry name" value="Winged helix' DNA-binding domain"/>
    <property type="match status" value="1"/>
</dbReference>
<protein>
    <submittedName>
        <fullName evidence="2">Regulatory helix-turn-helix protein, lysR family</fullName>
    </submittedName>
</protein>
<evidence type="ECO:0000259" key="1">
    <source>
        <dbReference type="PROSITE" id="PS50931"/>
    </source>
</evidence>